<dbReference type="SMART" id="SM00356">
    <property type="entry name" value="ZnF_C3H1"/>
    <property type="match status" value="1"/>
</dbReference>
<feature type="compositionally biased region" description="Polar residues" evidence="5">
    <location>
        <begin position="281"/>
        <end position="292"/>
    </location>
</feature>
<organism evidence="7 8">
    <name type="scientific">Pichia kudriavzevii</name>
    <name type="common">Yeast</name>
    <name type="synonym">Issatchenkia orientalis</name>
    <dbReference type="NCBI Taxonomy" id="4909"/>
    <lineage>
        <taxon>Eukaryota</taxon>
        <taxon>Fungi</taxon>
        <taxon>Dikarya</taxon>
        <taxon>Ascomycota</taxon>
        <taxon>Saccharomycotina</taxon>
        <taxon>Pichiomycetes</taxon>
        <taxon>Pichiales</taxon>
        <taxon>Pichiaceae</taxon>
        <taxon>Pichia</taxon>
    </lineage>
</organism>
<evidence type="ECO:0000256" key="5">
    <source>
        <dbReference type="SAM" id="MobiDB-lite"/>
    </source>
</evidence>
<evidence type="ECO:0000313" key="7">
    <source>
        <dbReference type="EMBL" id="KGK36983.1"/>
    </source>
</evidence>
<dbReference type="InterPro" id="IPR019496">
    <property type="entry name" value="NUFIP1_cons_dom"/>
</dbReference>
<feature type="zinc finger region" description="C3H1-type" evidence="4">
    <location>
        <begin position="388"/>
        <end position="416"/>
    </location>
</feature>
<dbReference type="EMBL" id="JQFK01000047">
    <property type="protein sequence ID" value="KGK36983.1"/>
    <property type="molecule type" value="Genomic_DNA"/>
</dbReference>
<feature type="compositionally biased region" description="Basic and acidic residues" evidence="5">
    <location>
        <begin position="267"/>
        <end position="279"/>
    </location>
</feature>
<dbReference type="PROSITE" id="PS50103">
    <property type="entry name" value="ZF_C3H1"/>
    <property type="match status" value="1"/>
</dbReference>
<name>A0A099NW21_PICKU</name>
<accession>A0A099NW21</accession>
<keyword evidence="2 4" id="KW-0863">Zinc-finger</keyword>
<evidence type="ECO:0000313" key="8">
    <source>
        <dbReference type="Proteomes" id="UP000029867"/>
    </source>
</evidence>
<dbReference type="Pfam" id="PF10453">
    <property type="entry name" value="NUFIP1"/>
    <property type="match status" value="1"/>
</dbReference>
<comment type="caution">
    <text evidence="7">The sequence shown here is derived from an EMBL/GenBank/DDBJ whole genome shotgun (WGS) entry which is preliminary data.</text>
</comment>
<dbReference type="AlphaFoldDB" id="A0A099NW21"/>
<dbReference type="GO" id="GO:0003723">
    <property type="term" value="F:RNA binding"/>
    <property type="evidence" value="ECO:0007669"/>
    <property type="project" value="InterPro"/>
</dbReference>
<dbReference type="HOGENOM" id="CLU_523804_0_0_1"/>
<evidence type="ECO:0000256" key="2">
    <source>
        <dbReference type="ARBA" id="ARBA00022771"/>
    </source>
</evidence>
<dbReference type="VEuPathDB" id="FungiDB:C5L36_0A05270"/>
<dbReference type="InterPro" id="IPR039136">
    <property type="entry name" value="NUFIP1-like"/>
</dbReference>
<gene>
    <name evidence="7" type="ORF">JL09_g3881</name>
</gene>
<evidence type="ECO:0000256" key="4">
    <source>
        <dbReference type="PROSITE-ProRule" id="PRU00723"/>
    </source>
</evidence>
<dbReference type="GO" id="GO:0000492">
    <property type="term" value="P:box C/D snoRNP assembly"/>
    <property type="evidence" value="ECO:0007669"/>
    <property type="project" value="TreeGrafter"/>
</dbReference>
<dbReference type="Pfam" id="PF00642">
    <property type="entry name" value="zf-CCCH"/>
    <property type="match status" value="1"/>
</dbReference>
<dbReference type="Gene3D" id="4.10.1000.10">
    <property type="entry name" value="Zinc finger, CCCH-type"/>
    <property type="match status" value="1"/>
</dbReference>
<protein>
    <recommendedName>
        <fullName evidence="6">C3H1-type domain-containing protein</fullName>
    </recommendedName>
</protein>
<dbReference type="eggNOG" id="ENOG502SA4F">
    <property type="taxonomic scope" value="Eukaryota"/>
</dbReference>
<keyword evidence="3 4" id="KW-0862">Zinc</keyword>
<dbReference type="PANTHER" id="PTHR13309">
    <property type="entry name" value="NUCLEAR FRAGILE X MENTAL RETARDATION PROTEIN INTERACTING PROTEIN 1"/>
    <property type="match status" value="1"/>
</dbReference>
<dbReference type="PANTHER" id="PTHR13309:SF0">
    <property type="entry name" value="FMR1-INTERACTING PROTEIN NUFIP1"/>
    <property type="match status" value="1"/>
</dbReference>
<dbReference type="InterPro" id="IPR000571">
    <property type="entry name" value="Znf_CCCH"/>
</dbReference>
<dbReference type="GO" id="GO:0008270">
    <property type="term" value="F:zinc ion binding"/>
    <property type="evidence" value="ECO:0007669"/>
    <property type="project" value="UniProtKB-KW"/>
</dbReference>
<feature type="region of interest" description="Disordered" evidence="5">
    <location>
        <begin position="239"/>
        <end position="316"/>
    </location>
</feature>
<evidence type="ECO:0000256" key="3">
    <source>
        <dbReference type="ARBA" id="ARBA00022833"/>
    </source>
</evidence>
<sequence>MKRTRNDSSENDRKMQKSCVADTGVAGLPAKPKFSYCTQSSPVGDAKFKGRESADQASNVELFPGVSVNLGSQISEANQTPLTSTQDNSNTVSSVQPTPEALQLFGNILKTLQSQNHSQTQINCNMQPQHAPQYQNQYNCYPNQQFSGQYQGYQQGYNSGYNQQYYNQYNQYGACLQRQPSLYGAQTYPQQLNSHVSQPTQPNQQYAQDQDQSNALMNVFTKFLQNQQAQNNLGSAIPATSASVPQLPQKPTVAKNKTKRKKPKCTPAKEKFNHKEHLNDALSQNKSGQTGCDNSYEDGDNNNNDNNDDENNDYDDLIDEESEWGKNTIQGTNIIFENEEDIQKWIEERKKNWPTTRKVEEKKAEQEKAKKILETMTKAPTDAGNETTPAIRVCNFWMKTKRCRNGEKCLFSHDMADIAKAKAMNHSSRRTHRTSITKPLLNHKIKLVHGIPVQIPQRFTPLNNRGKSLHKLLVEGDQFKSENLELLHLFEKLLQAGVIKQDWDVVKRKLKLDDESLNLK</sequence>
<evidence type="ECO:0000259" key="6">
    <source>
        <dbReference type="PROSITE" id="PS50103"/>
    </source>
</evidence>
<dbReference type="SUPFAM" id="SSF90229">
    <property type="entry name" value="CCCH zinc finger"/>
    <property type="match status" value="1"/>
</dbReference>
<proteinExistence type="predicted"/>
<dbReference type="Proteomes" id="UP000029867">
    <property type="component" value="Unassembled WGS sequence"/>
</dbReference>
<reference evidence="8" key="1">
    <citation type="journal article" date="2014" name="Microb. Cell Fact.">
        <title>Exploiting Issatchenkia orientalis SD108 for succinic acid production.</title>
        <authorList>
            <person name="Xiao H."/>
            <person name="Shao Z."/>
            <person name="Jiang Y."/>
            <person name="Dole S."/>
            <person name="Zhao H."/>
        </authorList>
    </citation>
    <scope>NUCLEOTIDE SEQUENCE [LARGE SCALE GENOMIC DNA]</scope>
    <source>
        <strain evidence="8">SD108</strain>
    </source>
</reference>
<feature type="domain" description="C3H1-type" evidence="6">
    <location>
        <begin position="388"/>
        <end position="416"/>
    </location>
</feature>
<dbReference type="GO" id="GO:0005634">
    <property type="term" value="C:nucleus"/>
    <property type="evidence" value="ECO:0007669"/>
    <property type="project" value="TreeGrafter"/>
</dbReference>
<dbReference type="InterPro" id="IPR036855">
    <property type="entry name" value="Znf_CCCH_sf"/>
</dbReference>
<evidence type="ECO:0000256" key="1">
    <source>
        <dbReference type="ARBA" id="ARBA00022723"/>
    </source>
</evidence>
<feature type="compositionally biased region" description="Acidic residues" evidence="5">
    <location>
        <begin position="295"/>
        <end position="316"/>
    </location>
</feature>
<keyword evidence="1 4" id="KW-0479">Metal-binding</keyword>